<dbReference type="PANTHER" id="PTHR43591:SF24">
    <property type="entry name" value="2-METHOXY-6-POLYPRENYL-1,4-BENZOQUINOL METHYLASE, MITOCHONDRIAL"/>
    <property type="match status" value="1"/>
</dbReference>
<dbReference type="InterPro" id="IPR029063">
    <property type="entry name" value="SAM-dependent_MTases_sf"/>
</dbReference>
<dbReference type="PANTHER" id="PTHR43591">
    <property type="entry name" value="METHYLTRANSFERASE"/>
    <property type="match status" value="1"/>
</dbReference>
<dbReference type="SUPFAM" id="SSF53335">
    <property type="entry name" value="S-adenosyl-L-methionine-dependent methyltransferases"/>
    <property type="match status" value="1"/>
</dbReference>
<dbReference type="Gene3D" id="3.40.50.150">
    <property type="entry name" value="Vaccinia Virus protein VP39"/>
    <property type="match status" value="1"/>
</dbReference>
<dbReference type="GO" id="GO:0008168">
    <property type="term" value="F:methyltransferase activity"/>
    <property type="evidence" value="ECO:0007669"/>
    <property type="project" value="TreeGrafter"/>
</dbReference>
<evidence type="ECO:0000313" key="2">
    <source>
        <dbReference type="EMBL" id="CAG8809279.1"/>
    </source>
</evidence>
<evidence type="ECO:0000259" key="1">
    <source>
        <dbReference type="Pfam" id="PF13649"/>
    </source>
</evidence>
<dbReference type="EMBL" id="CAJVPY010044887">
    <property type="protein sequence ID" value="CAG8809279.1"/>
    <property type="molecule type" value="Genomic_DNA"/>
</dbReference>
<feature type="domain" description="Methyltransferase" evidence="1">
    <location>
        <begin position="58"/>
        <end position="148"/>
    </location>
</feature>
<keyword evidence="3" id="KW-1185">Reference proteome</keyword>
<protein>
    <submittedName>
        <fullName evidence="2">21230_t:CDS:1</fullName>
    </submittedName>
</protein>
<reference evidence="2" key="1">
    <citation type="submission" date="2021-06" db="EMBL/GenBank/DDBJ databases">
        <authorList>
            <person name="Kallberg Y."/>
            <person name="Tangrot J."/>
            <person name="Rosling A."/>
        </authorList>
    </citation>
    <scope>NUCLEOTIDE SEQUENCE</scope>
    <source>
        <strain evidence="2">MA453B</strain>
    </source>
</reference>
<name>A0A9N9K3Z5_9GLOM</name>
<comment type="caution">
    <text evidence="2">The sequence shown here is derived from an EMBL/GenBank/DDBJ whole genome shotgun (WGS) entry which is preliminary data.</text>
</comment>
<dbReference type="AlphaFoldDB" id="A0A9N9K3Z5"/>
<accession>A0A9N9K3Z5</accession>
<dbReference type="Proteomes" id="UP000789405">
    <property type="component" value="Unassembled WGS sequence"/>
</dbReference>
<sequence>MDEIDEYEIRNKNIFHFPVKDQEELNNALFYMHSLYEYVFSGHIGAPVHEKLKNGARVLEFGCGTGTWVTEVATEYPNTEFYVVDFNISASNADNDNIKFIKCDILKKLPFPDNEFDYIFSRDQYNFYGKNTFYEYLSEIFRLLKPGGWLEVEYILNYHTVNGPIITRMVNA</sequence>
<dbReference type="OrthoDB" id="2363476at2759"/>
<dbReference type="Pfam" id="PF13649">
    <property type="entry name" value="Methyltransf_25"/>
    <property type="match status" value="1"/>
</dbReference>
<feature type="non-terminal residue" evidence="2">
    <location>
        <position position="1"/>
    </location>
</feature>
<organism evidence="2 3">
    <name type="scientific">Dentiscutata erythropus</name>
    <dbReference type="NCBI Taxonomy" id="1348616"/>
    <lineage>
        <taxon>Eukaryota</taxon>
        <taxon>Fungi</taxon>
        <taxon>Fungi incertae sedis</taxon>
        <taxon>Mucoromycota</taxon>
        <taxon>Glomeromycotina</taxon>
        <taxon>Glomeromycetes</taxon>
        <taxon>Diversisporales</taxon>
        <taxon>Gigasporaceae</taxon>
        <taxon>Dentiscutata</taxon>
    </lineage>
</organism>
<dbReference type="InterPro" id="IPR041698">
    <property type="entry name" value="Methyltransf_25"/>
</dbReference>
<evidence type="ECO:0000313" key="3">
    <source>
        <dbReference type="Proteomes" id="UP000789405"/>
    </source>
</evidence>
<proteinExistence type="predicted"/>
<gene>
    <name evidence="2" type="ORF">DERYTH_LOCUS25065</name>
</gene>
<dbReference type="CDD" id="cd02440">
    <property type="entry name" value="AdoMet_MTases"/>
    <property type="match status" value="1"/>
</dbReference>